<organism evidence="2">
    <name type="scientific">Culicoides sonorensis</name>
    <name type="common">Biting midge</name>
    <dbReference type="NCBI Taxonomy" id="179676"/>
    <lineage>
        <taxon>Eukaryota</taxon>
        <taxon>Metazoa</taxon>
        <taxon>Ecdysozoa</taxon>
        <taxon>Arthropoda</taxon>
        <taxon>Hexapoda</taxon>
        <taxon>Insecta</taxon>
        <taxon>Pterygota</taxon>
        <taxon>Neoptera</taxon>
        <taxon>Endopterygota</taxon>
        <taxon>Diptera</taxon>
        <taxon>Nematocera</taxon>
        <taxon>Chironomoidea</taxon>
        <taxon>Ceratopogonidae</taxon>
        <taxon>Ceratopogoninae</taxon>
        <taxon>Culicoides</taxon>
        <taxon>Monoculicoides</taxon>
    </lineage>
</organism>
<sequence length="500" mass="58363">MEFAISNYFVETFNSQLLSAFYEKSADSLLSQLNSKQTDDILNEIKEISCQINENLKVMDDLRKIINIEYFGSFLKDFQCKIDHQLNIFTKHGSKLQNCDTNLLECEETLQNHNSLLYLINLFNQKVYESDVNYFEQVTESVLKQQHEFSNKTGESAQNILHRIYLILLFIELKAILIQLMQCNENDKKKNYIEDFCIKLRKKIKKIVEIIPKADQSLWKTDPVEHVELDPIYPENGTYCYGYSLKHRNLLRRFMFYASNRYIIQHYFTMNPVINLRFCNYHYYSSTSLNYVITGVRFIRSDKYFGNIFLEIEESKLLPYGKIDPKSTKMAPRCRKEDTSTLFYGKNFTSIVLGTDLQITNKRENYVLTGVQFATQESQLKLMATFTEFDIESGVLGKRTREALSPNAKQIFDISGKSYPIEHYDNKIYHTDEVFGVKFETCFEKSPNDVRIAPFIDTQKLRSSCMALAGIGLHWRRNEDNAGFIAPKLITFPVGVNHTS</sequence>
<reference evidence="2" key="2">
    <citation type="submission" date="2018-07" db="EMBL/GenBank/DDBJ databases">
        <authorList>
            <person name="Quirk P.G."/>
            <person name="Krulwich T.A."/>
        </authorList>
    </citation>
    <scope>NUCLEOTIDE SEQUENCE</scope>
</reference>
<protein>
    <submittedName>
        <fullName evidence="2">CSON009021 protein</fullName>
    </submittedName>
</protein>
<reference evidence="1" key="1">
    <citation type="submission" date="2018-04" db="EMBL/GenBank/DDBJ databases">
        <authorList>
            <person name="Go L.Y."/>
            <person name="Mitchell J.A."/>
        </authorList>
    </citation>
    <scope>NUCLEOTIDE SEQUENCE</scope>
    <source>
        <tissue evidence="1">Whole organism</tissue>
    </source>
</reference>
<dbReference type="AlphaFoldDB" id="A0A336LNE3"/>
<dbReference type="EMBL" id="UFQS01000034">
    <property type="protein sequence ID" value="SSW97915.1"/>
    <property type="molecule type" value="Genomic_DNA"/>
</dbReference>
<proteinExistence type="predicted"/>
<dbReference type="VEuPathDB" id="VectorBase:CSON009021"/>
<evidence type="ECO:0000313" key="2">
    <source>
        <dbReference type="EMBL" id="SSX18301.1"/>
    </source>
</evidence>
<dbReference type="EMBL" id="UFQT01000034">
    <property type="protein sequence ID" value="SSX18301.1"/>
    <property type="molecule type" value="Genomic_DNA"/>
</dbReference>
<dbReference type="PANTHER" id="PTHR47890:SF1">
    <property type="entry name" value="LD24308P"/>
    <property type="match status" value="1"/>
</dbReference>
<dbReference type="PANTHER" id="PTHR47890">
    <property type="entry name" value="LD24308P"/>
    <property type="match status" value="1"/>
</dbReference>
<gene>
    <name evidence="2" type="primary">CSON009021</name>
</gene>
<evidence type="ECO:0000313" key="1">
    <source>
        <dbReference type="EMBL" id="SSW97915.1"/>
    </source>
</evidence>
<name>A0A336LNE3_CULSO</name>
<accession>A0A336LNE3</accession>